<comment type="caution">
    <text evidence="1">The sequence shown here is derived from an EMBL/GenBank/DDBJ whole genome shotgun (WGS) entry which is preliminary data.</text>
</comment>
<dbReference type="EMBL" id="PQXH01000116">
    <property type="protein sequence ID" value="TGO11150.1"/>
    <property type="molecule type" value="Genomic_DNA"/>
</dbReference>
<keyword evidence="2" id="KW-1185">Reference proteome</keyword>
<proteinExistence type="predicted"/>
<reference evidence="1 2" key="1">
    <citation type="submission" date="2017-12" db="EMBL/GenBank/DDBJ databases">
        <title>Comparative genomics of Botrytis spp.</title>
        <authorList>
            <person name="Valero-Jimenez C.A."/>
            <person name="Tapia P."/>
            <person name="Veloso J."/>
            <person name="Silva-Moreno E."/>
            <person name="Staats M."/>
            <person name="Valdes J.H."/>
            <person name="Van Kan J.A.L."/>
        </authorList>
    </citation>
    <scope>NUCLEOTIDE SEQUENCE [LARGE SCALE GENOMIC DNA]</scope>
    <source>
        <strain evidence="1 2">Bt9001</strain>
    </source>
</reference>
<sequence length="85" mass="9231">MKTKLLSFQNVLTRLPRQLANNITLALDESEKYKPGIISWFRSISGAISVGIGAAASISAARYDVEAIMSAVNQLGGIKYQEKSE</sequence>
<gene>
    <name evidence="1" type="ORF">BTUL_0116g00150</name>
</gene>
<protein>
    <submittedName>
        <fullName evidence="1">Uncharacterized protein</fullName>
    </submittedName>
</protein>
<name>A0A4Z1EI72_9HELO</name>
<evidence type="ECO:0000313" key="1">
    <source>
        <dbReference type="EMBL" id="TGO11150.1"/>
    </source>
</evidence>
<accession>A0A4Z1EI72</accession>
<dbReference type="AlphaFoldDB" id="A0A4Z1EI72"/>
<organism evidence="1 2">
    <name type="scientific">Botrytis tulipae</name>
    <dbReference type="NCBI Taxonomy" id="87230"/>
    <lineage>
        <taxon>Eukaryota</taxon>
        <taxon>Fungi</taxon>
        <taxon>Dikarya</taxon>
        <taxon>Ascomycota</taxon>
        <taxon>Pezizomycotina</taxon>
        <taxon>Leotiomycetes</taxon>
        <taxon>Helotiales</taxon>
        <taxon>Sclerotiniaceae</taxon>
        <taxon>Botrytis</taxon>
    </lineage>
</organism>
<evidence type="ECO:0000313" key="2">
    <source>
        <dbReference type="Proteomes" id="UP000297777"/>
    </source>
</evidence>
<dbReference type="OrthoDB" id="526941at2759"/>
<dbReference type="Proteomes" id="UP000297777">
    <property type="component" value="Unassembled WGS sequence"/>
</dbReference>